<feature type="region of interest" description="Disordered" evidence="1">
    <location>
        <begin position="39"/>
        <end position="66"/>
    </location>
</feature>
<gene>
    <name evidence="2" type="ORF">H5410_026285</name>
</gene>
<dbReference type="EMBL" id="JACXVP010000005">
    <property type="protein sequence ID" value="KAG5604793.1"/>
    <property type="molecule type" value="Genomic_DNA"/>
</dbReference>
<name>A0A9J5YW45_SOLCO</name>
<proteinExistence type="predicted"/>
<dbReference type="Proteomes" id="UP000824120">
    <property type="component" value="Chromosome 5"/>
</dbReference>
<comment type="caution">
    <text evidence="2">The sequence shown here is derived from an EMBL/GenBank/DDBJ whole genome shotgun (WGS) entry which is preliminary data.</text>
</comment>
<dbReference type="AlphaFoldDB" id="A0A9J5YW45"/>
<reference evidence="2 3" key="1">
    <citation type="submission" date="2020-09" db="EMBL/GenBank/DDBJ databases">
        <title>De no assembly of potato wild relative species, Solanum commersonii.</title>
        <authorList>
            <person name="Cho K."/>
        </authorList>
    </citation>
    <scope>NUCLEOTIDE SEQUENCE [LARGE SCALE GENOMIC DNA]</scope>
    <source>
        <strain evidence="2">LZ3.2</strain>
        <tissue evidence="2">Leaf</tissue>
    </source>
</reference>
<organism evidence="2 3">
    <name type="scientific">Solanum commersonii</name>
    <name type="common">Commerson's wild potato</name>
    <name type="synonym">Commerson's nightshade</name>
    <dbReference type="NCBI Taxonomy" id="4109"/>
    <lineage>
        <taxon>Eukaryota</taxon>
        <taxon>Viridiplantae</taxon>
        <taxon>Streptophyta</taxon>
        <taxon>Embryophyta</taxon>
        <taxon>Tracheophyta</taxon>
        <taxon>Spermatophyta</taxon>
        <taxon>Magnoliopsida</taxon>
        <taxon>eudicotyledons</taxon>
        <taxon>Gunneridae</taxon>
        <taxon>Pentapetalae</taxon>
        <taxon>asterids</taxon>
        <taxon>lamiids</taxon>
        <taxon>Solanales</taxon>
        <taxon>Solanaceae</taxon>
        <taxon>Solanoideae</taxon>
        <taxon>Solaneae</taxon>
        <taxon>Solanum</taxon>
    </lineage>
</organism>
<evidence type="ECO:0000256" key="1">
    <source>
        <dbReference type="SAM" id="MobiDB-lite"/>
    </source>
</evidence>
<accession>A0A9J5YW45</accession>
<evidence type="ECO:0000313" key="2">
    <source>
        <dbReference type="EMBL" id="KAG5604793.1"/>
    </source>
</evidence>
<sequence>MKLSGKKASLSFLNSNSRGACLVAEPSWVLNDPSLTPGVEGLGHTPRSSDPALGHSSAVGLVMERG</sequence>
<keyword evidence="3" id="KW-1185">Reference proteome</keyword>
<dbReference type="OrthoDB" id="10612267at2759"/>
<evidence type="ECO:0000313" key="3">
    <source>
        <dbReference type="Proteomes" id="UP000824120"/>
    </source>
</evidence>
<protein>
    <submittedName>
        <fullName evidence="2">Uncharacterized protein</fullName>
    </submittedName>
</protein>